<keyword evidence="5" id="KW-1133">Transmembrane helix</keyword>
<dbReference type="InterPro" id="IPR050206">
    <property type="entry name" value="FtsK/SpoIIIE/SftA"/>
</dbReference>
<feature type="coiled-coil region" evidence="4">
    <location>
        <begin position="343"/>
        <end position="370"/>
    </location>
</feature>
<evidence type="ECO:0000256" key="1">
    <source>
        <dbReference type="ARBA" id="ARBA00022741"/>
    </source>
</evidence>
<keyword evidence="2 3" id="KW-0067">ATP-binding</keyword>
<evidence type="ECO:0000256" key="5">
    <source>
        <dbReference type="SAM" id="Phobius"/>
    </source>
</evidence>
<dbReference type="PANTHER" id="PTHR22683:SF41">
    <property type="entry name" value="DNA TRANSLOCASE FTSK"/>
    <property type="match status" value="1"/>
</dbReference>
<dbReference type="SMART" id="SM00382">
    <property type="entry name" value="AAA"/>
    <property type="match status" value="1"/>
</dbReference>
<keyword evidence="5" id="KW-0472">Membrane</keyword>
<dbReference type="Gene3D" id="3.40.50.300">
    <property type="entry name" value="P-loop containing nucleotide triphosphate hydrolases"/>
    <property type="match status" value="2"/>
</dbReference>
<dbReference type="Pfam" id="PF01580">
    <property type="entry name" value="FtsK_SpoIIIE"/>
    <property type="match status" value="1"/>
</dbReference>
<keyword evidence="5" id="KW-0812">Transmembrane</keyword>
<organism evidence="7 8">
    <name type="scientific">Roseimaritima ulvae</name>
    <dbReference type="NCBI Taxonomy" id="980254"/>
    <lineage>
        <taxon>Bacteria</taxon>
        <taxon>Pseudomonadati</taxon>
        <taxon>Planctomycetota</taxon>
        <taxon>Planctomycetia</taxon>
        <taxon>Pirellulales</taxon>
        <taxon>Pirellulaceae</taxon>
        <taxon>Roseimaritima</taxon>
    </lineage>
</organism>
<dbReference type="OrthoDB" id="9807790at2"/>
<dbReference type="InterPro" id="IPR002543">
    <property type="entry name" value="FtsK_dom"/>
</dbReference>
<keyword evidence="8" id="KW-1185">Reference proteome</keyword>
<sequence length="1313" mass="144761">MTNTRPAPVGLLSPRRQQTLLQAMQHRCQNAQQQREQLQTRLQQAGKLLEQQLQSQRQQTLDRCRADRQTLLQAWDQADEQKVSHYENETLRLRQELNRLASKFRQARKEEHAVVFRKVQARCAAVQKQYETRKDQPAEQRQKEESQLATALAAVQTTMEEVHEVSARRLNGLPDVAPQPKEDWEASQESVSEAIETIELANRQIRETLRELYSGTPSKLVDTFWILPSWAAIFVVVWSIGALFLAQDNLLIALLAGLGVALVLFLSVLGILQIPLRRQTRAIYPRAEHLLAMAHRAVHRGKTIAAAKAKDFSADLLKTRDFHLQAAERWKREHLESIDQTIAAKEQAMRKGLEQKLAELEETFSKEISATDAQMHDKAEALAEAIRTTLANVDASAAARRQEQQQQDAIAIAEQEARFMTAIERGLRRFGQADQHVHQRFPAWQRDPECSSHPTLDYLPVGEFAIRQTLTQTLGEHAQSLDEHLQTANEGAPPKQTLPDALPLVLHRRLHAGIVIDCPSPLIETAVSLLQGMLWRALTGVTPGRCKLTLLDPLGRGQHFAGLIALADFDPALVGHRVWTSPAQIEARLTEMTQHNEDVLQSCLRDQYATIEDYNRVAGSLAEPYRVLAAVGLPAGVTQESASHLRALVDSARRCGNFLLLVNDPNQPWPAEMPDLNDPRLLRLKVQDDGSLVASDAFFEDLLLQPVTPPPAAIRTQWTEAIGTAALAAARIEIPLAQIFPESLAGQADSSSGLSIPIGSQGANRALSLALGEGVRQHVLIAGKTGSGKSTLLHTIITAGAKLYTPDELQFYLLDFKKGVEFQVYAEHPLPHARVIGIESEREFGRSVLQRLDAELQTRGEMFREAGVQEIGDYRRQTNHTLPRILLVVDEFQELFVRDDRIAGDCAMVLDRLVRQGRSFGIHIVLSSQSLAGAYSLPRATLGQMAVRIALQSSESDAALILGDDNPAARLINRPGEAIYNDASGLIEGNQPFQVAWLSASEQREILQQVAQRDAASVQSLDPPVVFAGNRPAVWTAALAEAALKEKPESGDLIRGLLGESVEIGPPTTLTLRPGSGRNVLTVAPPETTLPLVASLLSTLTVDGQRQHGQAPEIRVLDGARSVQEGLVPLADWLAASGVEVQPVKPRDCEAEILRLKETVDARLAADDGEQAPQRPIIVVISPLERFRELRQTDSYSFSLDDSGGGAPAALQALLRDGPQVSVHTILCCQSAETLTRWLPRSVHHDLELRLLGRMSGTDSANLIDTPEASDLTAATMLMYDDAEGRLTKFRICDQPAAADVAAWIQPRHDESA</sequence>
<feature type="transmembrane region" description="Helical" evidence="5">
    <location>
        <begin position="252"/>
        <end position="272"/>
    </location>
</feature>
<reference evidence="7 8" key="1">
    <citation type="submission" date="2019-08" db="EMBL/GenBank/DDBJ databases">
        <title>Deep-cultivation of Planctomycetes and their phenomic and genomic characterization uncovers novel biology.</title>
        <authorList>
            <person name="Wiegand S."/>
            <person name="Jogler M."/>
            <person name="Boedeker C."/>
            <person name="Pinto D."/>
            <person name="Vollmers J."/>
            <person name="Rivas-Marin E."/>
            <person name="Kohn T."/>
            <person name="Peeters S.H."/>
            <person name="Heuer A."/>
            <person name="Rast P."/>
            <person name="Oberbeckmann S."/>
            <person name="Bunk B."/>
            <person name="Jeske O."/>
            <person name="Meyerdierks A."/>
            <person name="Storesund J.E."/>
            <person name="Kallscheuer N."/>
            <person name="Luecker S."/>
            <person name="Lage O.M."/>
            <person name="Pohl T."/>
            <person name="Merkel B.J."/>
            <person name="Hornburger P."/>
            <person name="Mueller R.-W."/>
            <person name="Bruemmer F."/>
            <person name="Labrenz M."/>
            <person name="Spormann A.M."/>
            <person name="Op den Camp H."/>
            <person name="Overmann J."/>
            <person name="Amann R."/>
            <person name="Jetten M.S.M."/>
            <person name="Mascher T."/>
            <person name="Medema M.H."/>
            <person name="Devos D.P."/>
            <person name="Kaster A.-K."/>
            <person name="Ovreas L."/>
            <person name="Rohde M."/>
            <person name="Galperin M.Y."/>
            <person name="Jogler C."/>
        </authorList>
    </citation>
    <scope>NUCLEOTIDE SEQUENCE [LARGE SCALE GENOMIC DNA]</scope>
    <source>
        <strain evidence="7 8">UC8</strain>
    </source>
</reference>
<dbReference type="KEGG" id="rul:UC8_15030"/>
<proteinExistence type="predicted"/>
<evidence type="ECO:0000256" key="3">
    <source>
        <dbReference type="PROSITE-ProRule" id="PRU00289"/>
    </source>
</evidence>
<feature type="coiled-coil region" evidence="4">
    <location>
        <begin position="83"/>
        <end position="110"/>
    </location>
</feature>
<feature type="domain" description="FtsK" evidence="6">
    <location>
        <begin position="764"/>
        <end position="960"/>
    </location>
</feature>
<dbReference type="PANTHER" id="PTHR22683">
    <property type="entry name" value="SPORULATION PROTEIN RELATED"/>
    <property type="match status" value="1"/>
</dbReference>
<dbReference type="InterPro" id="IPR003593">
    <property type="entry name" value="AAA+_ATPase"/>
</dbReference>
<dbReference type="CDD" id="cd01127">
    <property type="entry name" value="TrwB_TraG_TraD_VirD4"/>
    <property type="match status" value="1"/>
</dbReference>
<dbReference type="SUPFAM" id="SSF52540">
    <property type="entry name" value="P-loop containing nucleoside triphosphate hydrolases"/>
    <property type="match status" value="1"/>
</dbReference>
<evidence type="ECO:0000256" key="2">
    <source>
        <dbReference type="ARBA" id="ARBA00022840"/>
    </source>
</evidence>
<accession>A0A5B9QKC0</accession>
<evidence type="ECO:0000313" key="7">
    <source>
        <dbReference type="EMBL" id="QEG39508.1"/>
    </source>
</evidence>
<dbReference type="PROSITE" id="PS50901">
    <property type="entry name" value="FTSK"/>
    <property type="match status" value="1"/>
</dbReference>
<dbReference type="Proteomes" id="UP000325286">
    <property type="component" value="Chromosome"/>
</dbReference>
<name>A0A5B9QKC0_9BACT</name>
<evidence type="ECO:0000313" key="8">
    <source>
        <dbReference type="Proteomes" id="UP000325286"/>
    </source>
</evidence>
<evidence type="ECO:0000259" key="6">
    <source>
        <dbReference type="PROSITE" id="PS50901"/>
    </source>
</evidence>
<evidence type="ECO:0000256" key="4">
    <source>
        <dbReference type="SAM" id="Coils"/>
    </source>
</evidence>
<gene>
    <name evidence="7" type="ORF">UC8_15030</name>
</gene>
<dbReference type="InterPro" id="IPR027417">
    <property type="entry name" value="P-loop_NTPase"/>
</dbReference>
<dbReference type="RefSeq" id="WP_068136886.1">
    <property type="nucleotide sequence ID" value="NZ_CP042914.1"/>
</dbReference>
<dbReference type="GO" id="GO:0003677">
    <property type="term" value="F:DNA binding"/>
    <property type="evidence" value="ECO:0007669"/>
    <property type="project" value="InterPro"/>
</dbReference>
<feature type="transmembrane region" description="Helical" evidence="5">
    <location>
        <begin position="224"/>
        <end position="245"/>
    </location>
</feature>
<dbReference type="EMBL" id="CP042914">
    <property type="protein sequence ID" value="QEG39508.1"/>
    <property type="molecule type" value="Genomic_DNA"/>
</dbReference>
<protein>
    <submittedName>
        <fullName evidence="7">FtsK-like domain-containing protein</fullName>
    </submittedName>
</protein>
<keyword evidence="1 3" id="KW-0547">Nucleotide-binding</keyword>
<dbReference type="GO" id="GO:0005524">
    <property type="term" value="F:ATP binding"/>
    <property type="evidence" value="ECO:0007669"/>
    <property type="project" value="UniProtKB-UniRule"/>
</dbReference>
<feature type="binding site" evidence="3">
    <location>
        <begin position="783"/>
        <end position="790"/>
    </location>
    <ligand>
        <name>ATP</name>
        <dbReference type="ChEBI" id="CHEBI:30616"/>
    </ligand>
</feature>
<feature type="coiled-coil region" evidence="4">
    <location>
        <begin position="21"/>
        <end position="55"/>
    </location>
</feature>
<keyword evidence="4" id="KW-0175">Coiled coil</keyword>